<dbReference type="PROSITE" id="PS50005">
    <property type="entry name" value="TPR"/>
    <property type="match status" value="1"/>
</dbReference>
<dbReference type="Gene3D" id="1.25.40.10">
    <property type="entry name" value="Tetratricopeptide repeat domain"/>
    <property type="match status" value="1"/>
</dbReference>
<evidence type="ECO:0000313" key="2">
    <source>
        <dbReference type="EMBL" id="CAK9119654.1"/>
    </source>
</evidence>
<dbReference type="InterPro" id="IPR019734">
    <property type="entry name" value="TPR_rpt"/>
</dbReference>
<dbReference type="EMBL" id="OZ018776">
    <property type="protein sequence ID" value="CAK9119654.1"/>
    <property type="molecule type" value="Genomic_DNA"/>
</dbReference>
<dbReference type="PROSITE" id="PS50293">
    <property type="entry name" value="TPR_REGION"/>
    <property type="match status" value="1"/>
</dbReference>
<reference evidence="2 3" key="1">
    <citation type="submission" date="2024-02" db="EMBL/GenBank/DDBJ databases">
        <authorList>
            <person name="Nijsse B."/>
            <person name="Sprong H."/>
        </authorList>
    </citation>
    <scope>NUCLEOTIDE SEQUENCE [LARGE SCALE GENOMIC DNA]</scope>
    <source>
        <strain evidence="2">OB144</strain>
    </source>
</reference>
<protein>
    <submittedName>
        <fullName evidence="2">TPR-REGION domain-containing protein</fullName>
    </submittedName>
</protein>
<dbReference type="SUPFAM" id="SSF48452">
    <property type="entry name" value="TPR-like"/>
    <property type="match status" value="1"/>
</dbReference>
<accession>A0ABM9N9Y2</accession>
<keyword evidence="1" id="KW-0802">TPR repeat</keyword>
<dbReference type="Proteomes" id="UP001642485">
    <property type="component" value="Chromosome"/>
</dbReference>
<keyword evidence="3" id="KW-1185">Reference proteome</keyword>
<dbReference type="InterPro" id="IPR011990">
    <property type="entry name" value="TPR-like_helical_dom_sf"/>
</dbReference>
<gene>
    <name evidence="2" type="ORF">OB144RH_00670</name>
</gene>
<evidence type="ECO:0000313" key="3">
    <source>
        <dbReference type="Proteomes" id="UP001642485"/>
    </source>
</evidence>
<name>A0ABM9N9Y2_RICHE</name>
<organism evidence="2 3">
    <name type="scientific">Rickettsia helvetica</name>
    <dbReference type="NCBI Taxonomy" id="35789"/>
    <lineage>
        <taxon>Bacteria</taxon>
        <taxon>Pseudomonadati</taxon>
        <taxon>Pseudomonadota</taxon>
        <taxon>Alphaproteobacteria</taxon>
        <taxon>Rickettsiales</taxon>
        <taxon>Rickettsiaceae</taxon>
        <taxon>Rickettsieae</taxon>
        <taxon>Rickettsia</taxon>
        <taxon>spotted fever group</taxon>
    </lineage>
</organism>
<feature type="repeat" description="TPR" evidence="1">
    <location>
        <begin position="11"/>
        <end position="44"/>
    </location>
</feature>
<dbReference type="SMART" id="SM00028">
    <property type="entry name" value="TPR"/>
    <property type="match status" value="1"/>
</dbReference>
<evidence type="ECO:0000256" key="1">
    <source>
        <dbReference type="PROSITE-ProRule" id="PRU00339"/>
    </source>
</evidence>
<sequence>MKAIKLNPTYPNIYFNYATILEKLGKFDLALSSYNKVLELNPDDLEAKEKKQEILDMQKSNSK</sequence>
<proteinExistence type="predicted"/>
<dbReference type="Pfam" id="PF13431">
    <property type="entry name" value="TPR_17"/>
    <property type="match status" value="1"/>
</dbReference>